<dbReference type="AlphaFoldDB" id="A0A976BDS5"/>
<protein>
    <submittedName>
        <fullName evidence="1">Uncharacterized protein</fullName>
    </submittedName>
</protein>
<comment type="caution">
    <text evidence="1">The sequence shown here is derived from an EMBL/GenBank/DDBJ whole genome shotgun (WGS) entry which is preliminary data.</text>
</comment>
<reference evidence="1 2" key="1">
    <citation type="submission" date="2018-01" db="EMBL/GenBank/DDBJ databases">
        <authorList>
            <person name="Clerissi C."/>
        </authorList>
    </citation>
    <scope>NUCLEOTIDE SEQUENCE [LARGE SCALE GENOMIC DNA]</scope>
    <source>
        <strain evidence="1">Cupriavidus oxalaticus LMG 2235</strain>
    </source>
</reference>
<proteinExistence type="predicted"/>
<accession>A0A976BDS5</accession>
<name>A0A976BDS5_9BURK</name>
<gene>
    <name evidence="1" type="ORF">CO2235_230274</name>
</gene>
<organism evidence="1 2">
    <name type="scientific">Cupriavidus oxalaticus</name>
    <dbReference type="NCBI Taxonomy" id="96344"/>
    <lineage>
        <taxon>Bacteria</taxon>
        <taxon>Pseudomonadati</taxon>
        <taxon>Pseudomonadota</taxon>
        <taxon>Betaproteobacteria</taxon>
        <taxon>Burkholderiales</taxon>
        <taxon>Burkholderiaceae</taxon>
        <taxon>Cupriavidus</taxon>
    </lineage>
</organism>
<dbReference type="EMBL" id="OGUS01000124">
    <property type="protein sequence ID" value="SPC15066.1"/>
    <property type="molecule type" value="Genomic_DNA"/>
</dbReference>
<dbReference type="Proteomes" id="UP000256862">
    <property type="component" value="Chromosome CO2235"/>
</dbReference>
<sequence>MITAAVRMVVRGGIGARREPGWNREMRPLRARFKGGKRRPPAKQDAHPRRVWNPRAGLICLFLRRP</sequence>
<evidence type="ECO:0000313" key="1">
    <source>
        <dbReference type="EMBL" id="SPC15066.1"/>
    </source>
</evidence>
<evidence type="ECO:0000313" key="2">
    <source>
        <dbReference type="Proteomes" id="UP000256862"/>
    </source>
</evidence>